<evidence type="ECO:0000313" key="3">
    <source>
        <dbReference type="Proteomes" id="UP000605848"/>
    </source>
</evidence>
<gene>
    <name evidence="2" type="ORF">JKG68_18230</name>
</gene>
<dbReference type="EMBL" id="JAEQMY010000030">
    <property type="protein sequence ID" value="MBL0405900.1"/>
    <property type="molecule type" value="Genomic_DNA"/>
</dbReference>
<name>A0A937D319_9HYPH</name>
<accession>A0A937D319</accession>
<comment type="caution">
    <text evidence="2">The sequence shown here is derived from an EMBL/GenBank/DDBJ whole genome shotgun (WGS) entry which is preliminary data.</text>
</comment>
<dbReference type="RefSeq" id="WP_202062389.1">
    <property type="nucleotide sequence ID" value="NZ_JAEQMY010000030.1"/>
</dbReference>
<keyword evidence="3" id="KW-1185">Reference proteome</keyword>
<feature type="region of interest" description="Disordered" evidence="1">
    <location>
        <begin position="29"/>
        <end position="51"/>
    </location>
</feature>
<reference evidence="2" key="1">
    <citation type="submission" date="2021-01" db="EMBL/GenBank/DDBJ databases">
        <title>Microvirga sp.</title>
        <authorList>
            <person name="Kim M.K."/>
        </authorList>
    </citation>
    <scope>NUCLEOTIDE SEQUENCE</scope>
    <source>
        <strain evidence="2">5420S-16</strain>
    </source>
</reference>
<protein>
    <submittedName>
        <fullName evidence="2">Uncharacterized protein</fullName>
    </submittedName>
</protein>
<dbReference type="AlphaFoldDB" id="A0A937D319"/>
<evidence type="ECO:0000256" key="1">
    <source>
        <dbReference type="SAM" id="MobiDB-lite"/>
    </source>
</evidence>
<evidence type="ECO:0000313" key="2">
    <source>
        <dbReference type="EMBL" id="MBL0405900.1"/>
    </source>
</evidence>
<sequence>MAPRKPLENPDNDIQSEILQAVHDALNDMTPLNEPAEDQPVPAARQASPHALKAEDVEVEVDRIEAYLRGPTAFTA</sequence>
<proteinExistence type="predicted"/>
<organism evidence="2 3">
    <name type="scientific">Microvirga aerilata</name>
    <dbReference type="NCBI Taxonomy" id="670292"/>
    <lineage>
        <taxon>Bacteria</taxon>
        <taxon>Pseudomonadati</taxon>
        <taxon>Pseudomonadota</taxon>
        <taxon>Alphaproteobacteria</taxon>
        <taxon>Hyphomicrobiales</taxon>
        <taxon>Methylobacteriaceae</taxon>
        <taxon>Microvirga</taxon>
    </lineage>
</organism>
<dbReference type="Proteomes" id="UP000605848">
    <property type="component" value="Unassembled WGS sequence"/>
</dbReference>